<dbReference type="PANTHER" id="PTHR43611">
    <property type="entry name" value="ALPHA-D-GLUCOSE 1-PHOSPHATE PHOSPHATASE"/>
    <property type="match status" value="1"/>
</dbReference>
<proteinExistence type="predicted"/>
<reference evidence="1 3" key="1">
    <citation type="submission" date="2015-11" db="EMBL/GenBank/DDBJ databases">
        <authorList>
            <person name="Zhang Y."/>
            <person name="Guo Z."/>
        </authorList>
    </citation>
    <scope>NUCLEOTIDE SEQUENCE [LARGE SCALE GENOMIC DNA]</scope>
    <source>
        <strain evidence="1 3">YFY001</strain>
    </source>
</reference>
<reference evidence="2 4" key="2">
    <citation type="submission" date="2020-10" db="EMBL/GenBank/DDBJ databases">
        <title>Janibacter indicus TT2 genome sequence.</title>
        <authorList>
            <person name="Lee K."/>
            <person name="Ganzorig M."/>
        </authorList>
    </citation>
    <scope>NUCLEOTIDE SEQUENCE [LARGE SCALE GENOMIC DNA]</scope>
    <source>
        <strain evidence="2 4">TT2</strain>
    </source>
</reference>
<dbReference type="SFLD" id="SFLDG01129">
    <property type="entry name" value="C1.5:_HAD__Beta-PGM__Phosphata"/>
    <property type="match status" value="1"/>
</dbReference>
<dbReference type="SUPFAM" id="SSF56784">
    <property type="entry name" value="HAD-like"/>
    <property type="match status" value="1"/>
</dbReference>
<dbReference type="Gene3D" id="3.40.50.1000">
    <property type="entry name" value="HAD superfamily/HAD-like"/>
    <property type="match status" value="1"/>
</dbReference>
<dbReference type="Proteomes" id="UP000593998">
    <property type="component" value="Chromosome"/>
</dbReference>
<dbReference type="Pfam" id="PF00702">
    <property type="entry name" value="Hydrolase"/>
    <property type="match status" value="1"/>
</dbReference>
<evidence type="ECO:0000313" key="4">
    <source>
        <dbReference type="Proteomes" id="UP000593998"/>
    </source>
</evidence>
<dbReference type="InterPro" id="IPR023214">
    <property type="entry name" value="HAD_sf"/>
</dbReference>
<name>A0A1L3MH34_9MICO</name>
<dbReference type="GO" id="GO:0016787">
    <property type="term" value="F:hydrolase activity"/>
    <property type="evidence" value="ECO:0007669"/>
    <property type="project" value="UniProtKB-KW"/>
</dbReference>
<sequence length="212" mass="23630">MSQPVEVLLWDCDGVLQHGRFDWRSRLDGAVRPGFARRVFEAELPALRGERPLREVLEELLRLEQEQSDHVPITVEDLLSIWEQFDLDPEAIGVLTAVRDLGVPCMLATNQQDHRVQHMREVRGYDDLVDGSYYSSEIGAMKPDRVFFERVLDDLGLPGEQVGFVDDVPANVESARSVGIRAVLHDPASGAVGLVEDLTPLVPQLADLGARP</sequence>
<dbReference type="Proteomes" id="UP000182938">
    <property type="component" value="Chromosome"/>
</dbReference>
<protein>
    <submittedName>
        <fullName evidence="1 2">Hydrolase</fullName>
    </submittedName>
</protein>
<evidence type="ECO:0000313" key="3">
    <source>
        <dbReference type="Proteomes" id="UP000182938"/>
    </source>
</evidence>
<accession>A0A1L3MH34</accession>
<keyword evidence="1" id="KW-0378">Hydrolase</keyword>
<evidence type="ECO:0000313" key="2">
    <source>
        <dbReference type="EMBL" id="QOK21544.1"/>
    </source>
</evidence>
<dbReference type="EMBL" id="CP013290">
    <property type="protein sequence ID" value="APH01630.1"/>
    <property type="molecule type" value="Genomic_DNA"/>
</dbReference>
<dbReference type="SFLD" id="SFLDS00003">
    <property type="entry name" value="Haloacid_Dehalogenase"/>
    <property type="match status" value="1"/>
</dbReference>
<organism evidence="1 3">
    <name type="scientific">Janibacter indicus</name>
    <dbReference type="NCBI Taxonomy" id="857417"/>
    <lineage>
        <taxon>Bacteria</taxon>
        <taxon>Bacillati</taxon>
        <taxon>Actinomycetota</taxon>
        <taxon>Actinomycetes</taxon>
        <taxon>Micrococcales</taxon>
        <taxon>Intrasporangiaceae</taxon>
        <taxon>Janibacter</taxon>
    </lineage>
</organism>
<dbReference type="AlphaFoldDB" id="A0A1L3MH34"/>
<dbReference type="PANTHER" id="PTHR43611:SF3">
    <property type="entry name" value="FLAVIN MONONUCLEOTIDE HYDROLASE 1, CHLOROPLATIC"/>
    <property type="match status" value="1"/>
</dbReference>
<dbReference type="RefSeq" id="WP_072624784.1">
    <property type="nucleotide sequence ID" value="NZ_CP013290.1"/>
</dbReference>
<dbReference type="KEGG" id="jte:ASJ30_08865"/>
<dbReference type="InterPro" id="IPR036412">
    <property type="entry name" value="HAD-like_sf"/>
</dbReference>
<gene>
    <name evidence="1" type="ORF">ASJ30_08865</name>
    <name evidence="2" type="ORF">IGS73_10235</name>
</gene>
<dbReference type="NCBIfam" id="TIGR01509">
    <property type="entry name" value="HAD-SF-IA-v3"/>
    <property type="match status" value="1"/>
</dbReference>
<keyword evidence="3" id="KW-1185">Reference proteome</keyword>
<dbReference type="InterPro" id="IPR006439">
    <property type="entry name" value="HAD-SF_hydro_IA"/>
</dbReference>
<evidence type="ECO:0000313" key="1">
    <source>
        <dbReference type="EMBL" id="APH01630.1"/>
    </source>
</evidence>
<dbReference type="EMBL" id="CP062789">
    <property type="protein sequence ID" value="QOK21544.1"/>
    <property type="molecule type" value="Genomic_DNA"/>
</dbReference>